<dbReference type="Pfam" id="PF10006">
    <property type="entry name" value="DUF2249"/>
    <property type="match status" value="1"/>
</dbReference>
<dbReference type="EMBL" id="JAVDXQ010000001">
    <property type="protein sequence ID" value="MDR7295391.1"/>
    <property type="molecule type" value="Genomic_DNA"/>
</dbReference>
<organism evidence="2 3">
    <name type="scientific">Pelomonas aquatica</name>
    <dbReference type="NCBI Taxonomy" id="431058"/>
    <lineage>
        <taxon>Bacteria</taxon>
        <taxon>Pseudomonadati</taxon>
        <taxon>Pseudomonadota</taxon>
        <taxon>Betaproteobacteria</taxon>
        <taxon>Burkholderiales</taxon>
        <taxon>Sphaerotilaceae</taxon>
        <taxon>Roseateles</taxon>
    </lineage>
</organism>
<comment type="caution">
    <text evidence="2">The sequence shown here is derived from an EMBL/GenBank/DDBJ whole genome shotgun (WGS) entry which is preliminary data.</text>
</comment>
<keyword evidence="3" id="KW-1185">Reference proteome</keyword>
<evidence type="ECO:0000313" key="3">
    <source>
        <dbReference type="Proteomes" id="UP001180536"/>
    </source>
</evidence>
<feature type="domain" description="DUF2249" evidence="1">
    <location>
        <begin position="9"/>
        <end position="78"/>
    </location>
</feature>
<dbReference type="InterPro" id="IPR018720">
    <property type="entry name" value="DUF2249"/>
</dbReference>
<evidence type="ECO:0000259" key="1">
    <source>
        <dbReference type="Pfam" id="PF10006"/>
    </source>
</evidence>
<dbReference type="RefSeq" id="WP_056877231.1">
    <property type="nucleotide sequence ID" value="NZ_JAVDXQ010000001.1"/>
</dbReference>
<protein>
    <submittedName>
        <fullName evidence="2">Uncharacterized protein (DUF2249 family)</fullName>
    </submittedName>
</protein>
<accession>A0ABU1Z446</accession>
<dbReference type="Proteomes" id="UP001180536">
    <property type="component" value="Unassembled WGS sequence"/>
</dbReference>
<sequence length="95" mass="10651">MSVQAAFPTLDVRTIAPRERHPTIFTMFRSLAANQAMELVNDHDPRPLYFQFQEQVPGKFAWDYVEVGPEVWRVRITRLATGHGNGQCCGSCGGA</sequence>
<evidence type="ECO:0000313" key="2">
    <source>
        <dbReference type="EMBL" id="MDR7295391.1"/>
    </source>
</evidence>
<proteinExistence type="predicted"/>
<gene>
    <name evidence="2" type="ORF">J2X16_000712</name>
</gene>
<reference evidence="2 3" key="1">
    <citation type="submission" date="2023-07" db="EMBL/GenBank/DDBJ databases">
        <title>Sorghum-associated microbial communities from plants grown in Nebraska, USA.</title>
        <authorList>
            <person name="Schachtman D."/>
        </authorList>
    </citation>
    <scope>NUCLEOTIDE SEQUENCE [LARGE SCALE GENOMIC DNA]</scope>
    <source>
        <strain evidence="2 3">BE310</strain>
    </source>
</reference>
<name>A0ABU1Z446_9BURK</name>